<dbReference type="EMBL" id="JABCRI010000014">
    <property type="protein sequence ID" value="KAF8394691.1"/>
    <property type="molecule type" value="Genomic_DNA"/>
</dbReference>
<keyword evidence="2" id="KW-0812">Transmembrane</keyword>
<keyword evidence="4" id="KW-1185">Reference proteome</keyword>
<dbReference type="AlphaFoldDB" id="A0A834YXW8"/>
<keyword evidence="2" id="KW-1133">Transmembrane helix</keyword>
<feature type="transmembrane region" description="Helical" evidence="2">
    <location>
        <begin position="122"/>
        <end position="140"/>
    </location>
</feature>
<evidence type="ECO:0000256" key="2">
    <source>
        <dbReference type="SAM" id="Phobius"/>
    </source>
</evidence>
<protein>
    <submittedName>
        <fullName evidence="3">Uncharacterized protein</fullName>
    </submittedName>
</protein>
<evidence type="ECO:0000313" key="4">
    <source>
        <dbReference type="Proteomes" id="UP000655225"/>
    </source>
</evidence>
<reference evidence="3 4" key="1">
    <citation type="submission" date="2020-04" db="EMBL/GenBank/DDBJ databases">
        <title>Plant Genome Project.</title>
        <authorList>
            <person name="Zhang R.-G."/>
        </authorList>
    </citation>
    <scope>NUCLEOTIDE SEQUENCE [LARGE SCALE GENOMIC DNA]</scope>
    <source>
        <strain evidence="3">YNK0</strain>
        <tissue evidence="3">Leaf</tissue>
    </source>
</reference>
<feature type="region of interest" description="Disordered" evidence="1">
    <location>
        <begin position="216"/>
        <end position="265"/>
    </location>
</feature>
<comment type="caution">
    <text evidence="3">The sequence shown here is derived from an EMBL/GenBank/DDBJ whole genome shotgun (WGS) entry which is preliminary data.</text>
</comment>
<organism evidence="3 4">
    <name type="scientific">Tetracentron sinense</name>
    <name type="common">Spur-leaf</name>
    <dbReference type="NCBI Taxonomy" id="13715"/>
    <lineage>
        <taxon>Eukaryota</taxon>
        <taxon>Viridiplantae</taxon>
        <taxon>Streptophyta</taxon>
        <taxon>Embryophyta</taxon>
        <taxon>Tracheophyta</taxon>
        <taxon>Spermatophyta</taxon>
        <taxon>Magnoliopsida</taxon>
        <taxon>Trochodendrales</taxon>
        <taxon>Trochodendraceae</taxon>
        <taxon>Tetracentron</taxon>
    </lineage>
</organism>
<dbReference type="OrthoDB" id="1569879at2759"/>
<feature type="compositionally biased region" description="Basic and acidic residues" evidence="1">
    <location>
        <begin position="11"/>
        <end position="20"/>
    </location>
</feature>
<sequence length="265" mass="29424">MEPSNNQNLHGCEDRTDETPVKISVSSPTFELENITKEISSKFMESDSSAAFVEDRISKRVESSKSEIVDRIEEIVVEGLDSGFQRLQEESRWRGFEESNESENNEMPCQGGFMICLCLFKLAAYALLFVFLFCCLLLVINRRSIFIMKTVLILLIAMGFVLVTLQADAKRFILEEHKMKVSAHLGRKVGGGSNGVDEVELTGKMGTAGYGTTGAGNIGRKLNSDNSETSDDDEKNESYGSHGHPSGSTTDTHHVYPDDDRQPKH</sequence>
<gene>
    <name evidence="3" type="ORF">HHK36_020908</name>
</gene>
<keyword evidence="2" id="KW-0472">Membrane</keyword>
<accession>A0A834YXW8</accession>
<feature type="transmembrane region" description="Helical" evidence="2">
    <location>
        <begin position="146"/>
        <end position="165"/>
    </location>
</feature>
<name>A0A834YXW8_TETSI</name>
<evidence type="ECO:0000313" key="3">
    <source>
        <dbReference type="EMBL" id="KAF8394691.1"/>
    </source>
</evidence>
<feature type="compositionally biased region" description="Basic and acidic residues" evidence="1">
    <location>
        <begin position="251"/>
        <end position="265"/>
    </location>
</feature>
<feature type="region of interest" description="Disordered" evidence="1">
    <location>
        <begin position="1"/>
        <end position="24"/>
    </location>
</feature>
<dbReference type="Proteomes" id="UP000655225">
    <property type="component" value="Unassembled WGS sequence"/>
</dbReference>
<proteinExistence type="predicted"/>
<evidence type="ECO:0000256" key="1">
    <source>
        <dbReference type="SAM" id="MobiDB-lite"/>
    </source>
</evidence>